<organism evidence="2 3">
    <name type="scientific">Sorangium cellulosum</name>
    <name type="common">Polyangium cellulosum</name>
    <dbReference type="NCBI Taxonomy" id="56"/>
    <lineage>
        <taxon>Bacteria</taxon>
        <taxon>Pseudomonadati</taxon>
        <taxon>Myxococcota</taxon>
        <taxon>Polyangia</taxon>
        <taxon>Polyangiales</taxon>
        <taxon>Polyangiaceae</taxon>
        <taxon>Sorangium</taxon>
    </lineage>
</organism>
<reference evidence="2 3" key="1">
    <citation type="submission" date="2015-09" db="EMBL/GenBank/DDBJ databases">
        <title>Sorangium comparison.</title>
        <authorList>
            <person name="Zaburannyi N."/>
            <person name="Bunk B."/>
            <person name="Overmann J."/>
            <person name="Mueller R."/>
        </authorList>
    </citation>
    <scope>NUCLEOTIDE SEQUENCE [LARGE SCALE GENOMIC DNA]</scope>
    <source>
        <strain evidence="2 3">So ce26</strain>
    </source>
</reference>
<dbReference type="EMBL" id="CP012673">
    <property type="protein sequence ID" value="AUX39574.1"/>
    <property type="molecule type" value="Genomic_DNA"/>
</dbReference>
<dbReference type="AlphaFoldDB" id="A0A2L0EJY3"/>
<accession>A0A2L0EJY3</accession>
<sequence length="104" mass="11328">MPYRAHALDHTAGELDGGAYGRISPFHQAPAHRDSRGGITSRVAMGIAGSYVGCDDVCSATPSPASRWNSWPPVSDPSCPPVKKRLARKRRRRPRGRPARRAPE</sequence>
<evidence type="ECO:0000313" key="3">
    <source>
        <dbReference type="Proteomes" id="UP000238348"/>
    </source>
</evidence>
<feature type="compositionally biased region" description="Basic residues" evidence="1">
    <location>
        <begin position="82"/>
        <end position="104"/>
    </location>
</feature>
<name>A0A2L0EJY3_SORCE</name>
<dbReference type="Proteomes" id="UP000238348">
    <property type="component" value="Chromosome"/>
</dbReference>
<evidence type="ECO:0000256" key="1">
    <source>
        <dbReference type="SAM" id="MobiDB-lite"/>
    </source>
</evidence>
<gene>
    <name evidence="2" type="ORF">SOCE26_009680</name>
</gene>
<feature type="region of interest" description="Disordered" evidence="1">
    <location>
        <begin position="62"/>
        <end position="104"/>
    </location>
</feature>
<proteinExistence type="predicted"/>
<protein>
    <submittedName>
        <fullName evidence="2">Uncharacterized protein</fullName>
    </submittedName>
</protein>
<evidence type="ECO:0000313" key="2">
    <source>
        <dbReference type="EMBL" id="AUX39574.1"/>
    </source>
</evidence>